<dbReference type="InterPro" id="IPR010499">
    <property type="entry name" value="AraC_E-bd"/>
</dbReference>
<dbReference type="PANTHER" id="PTHR40055:SF1">
    <property type="entry name" value="TRANSCRIPTIONAL REGULATOR YGIV-RELATED"/>
    <property type="match status" value="1"/>
</dbReference>
<evidence type="ECO:0000259" key="1">
    <source>
        <dbReference type="SMART" id="SM00871"/>
    </source>
</evidence>
<dbReference type="EMBL" id="SUTG01000009">
    <property type="protein sequence ID" value="MBE6512127.1"/>
    <property type="molecule type" value="Genomic_DNA"/>
</dbReference>
<dbReference type="PANTHER" id="PTHR40055">
    <property type="entry name" value="TRANSCRIPTIONAL REGULATOR YGIV-RELATED"/>
    <property type="match status" value="1"/>
</dbReference>
<proteinExistence type="predicted"/>
<feature type="domain" description="AraC effector-binding" evidence="1">
    <location>
        <begin position="1"/>
        <end position="153"/>
    </location>
</feature>
<accession>A0A8T3VN87</accession>
<evidence type="ECO:0000313" key="2">
    <source>
        <dbReference type="EMBL" id="MBE6512127.1"/>
    </source>
</evidence>
<dbReference type="InterPro" id="IPR050908">
    <property type="entry name" value="SmbC-like"/>
</dbReference>
<dbReference type="SMART" id="SM00871">
    <property type="entry name" value="AraC_E_bind"/>
    <property type="match status" value="1"/>
</dbReference>
<sequence length="156" mass="17930">MEIKEKTMEDQKVAIMNYKGALKDMDVLVSKLTGWIEVEEIETAGDLFAIFYNNPRTAKENEVVYDVGIPINPELDPDETEEIRIVTLIEHKVLSGIHNGTLDNIQESYNIMAEYSIENKYDIIGSPKEIYIKNKYEVENEEDMITEIQLPVIKMG</sequence>
<dbReference type="InterPro" id="IPR011256">
    <property type="entry name" value="Reg_factor_effector_dom_sf"/>
</dbReference>
<gene>
    <name evidence="2" type="ORF">E7Z75_03095</name>
</gene>
<protein>
    <submittedName>
        <fullName evidence="2">AraC family transcriptional regulator</fullName>
    </submittedName>
</protein>
<dbReference type="Proteomes" id="UP000732619">
    <property type="component" value="Unassembled WGS sequence"/>
</dbReference>
<dbReference type="InterPro" id="IPR029442">
    <property type="entry name" value="GyrI-like"/>
</dbReference>
<name>A0A8T3VN87_METOL</name>
<dbReference type="SUPFAM" id="SSF55136">
    <property type="entry name" value="Probable bacterial effector-binding domain"/>
    <property type="match status" value="1"/>
</dbReference>
<dbReference type="Gene3D" id="3.20.80.10">
    <property type="entry name" value="Regulatory factor, effector binding domain"/>
    <property type="match status" value="1"/>
</dbReference>
<dbReference type="Pfam" id="PF06445">
    <property type="entry name" value="GyrI-like"/>
    <property type="match status" value="1"/>
</dbReference>
<evidence type="ECO:0000313" key="3">
    <source>
        <dbReference type="Proteomes" id="UP000732619"/>
    </source>
</evidence>
<organism evidence="2 3">
    <name type="scientific">Methanobrevibacter olleyae</name>
    <dbReference type="NCBI Taxonomy" id="294671"/>
    <lineage>
        <taxon>Archaea</taxon>
        <taxon>Methanobacteriati</taxon>
        <taxon>Methanobacteriota</taxon>
        <taxon>Methanomada group</taxon>
        <taxon>Methanobacteria</taxon>
        <taxon>Methanobacteriales</taxon>
        <taxon>Methanobacteriaceae</taxon>
        <taxon>Methanobrevibacter</taxon>
    </lineage>
</organism>
<reference evidence="2" key="1">
    <citation type="submission" date="2019-04" db="EMBL/GenBank/DDBJ databases">
        <title>Evolution of Biomass-Degrading Anaerobic Consortia Revealed by Metagenomics.</title>
        <authorList>
            <person name="Peng X."/>
        </authorList>
    </citation>
    <scope>NUCLEOTIDE SEQUENCE</scope>
    <source>
        <strain evidence="2">SIG14</strain>
    </source>
</reference>
<dbReference type="AlphaFoldDB" id="A0A8T3VN87"/>
<comment type="caution">
    <text evidence="2">The sequence shown here is derived from an EMBL/GenBank/DDBJ whole genome shotgun (WGS) entry which is preliminary data.</text>
</comment>